<protein>
    <submittedName>
        <fullName evidence="2">Alpha/beta hydrolase</fullName>
    </submittedName>
</protein>
<dbReference type="SUPFAM" id="SSF53474">
    <property type="entry name" value="alpha/beta-Hydrolases"/>
    <property type="match status" value="1"/>
</dbReference>
<keyword evidence="3" id="KW-1185">Reference proteome</keyword>
<keyword evidence="2" id="KW-0378">Hydrolase</keyword>
<dbReference type="PANTHER" id="PTHR22946">
    <property type="entry name" value="DIENELACTONE HYDROLASE DOMAIN-CONTAINING PROTEIN-RELATED"/>
    <property type="match status" value="1"/>
</dbReference>
<dbReference type="InterPro" id="IPR050261">
    <property type="entry name" value="FrsA_esterase"/>
</dbReference>
<dbReference type="Gene3D" id="3.40.50.1820">
    <property type="entry name" value="alpha/beta hydrolase"/>
    <property type="match status" value="1"/>
</dbReference>
<dbReference type="GO" id="GO:0008236">
    <property type="term" value="F:serine-type peptidase activity"/>
    <property type="evidence" value="ECO:0007669"/>
    <property type="project" value="InterPro"/>
</dbReference>
<dbReference type="InterPro" id="IPR001375">
    <property type="entry name" value="Peptidase_S9_cat"/>
</dbReference>
<dbReference type="GO" id="GO:0006508">
    <property type="term" value="P:proteolysis"/>
    <property type="evidence" value="ECO:0007669"/>
    <property type="project" value="InterPro"/>
</dbReference>
<dbReference type="AlphaFoldDB" id="A0A3N5DNP2"/>
<dbReference type="OrthoDB" id="9805123at2"/>
<reference evidence="2 3" key="1">
    <citation type="submission" date="2018-11" db="EMBL/GenBank/DDBJ databases">
        <title>Draft genome sequence of Buttiauxella warmboldiae CCUG 35512.</title>
        <authorList>
            <person name="Salva-Serra F."/>
            <person name="Marathe N."/>
            <person name="Moore E."/>
            <person name="Svensson L."/>
            <person name="Engstrom-Jakobsson H."/>
        </authorList>
    </citation>
    <scope>NUCLEOTIDE SEQUENCE [LARGE SCALE GENOMIC DNA]</scope>
    <source>
        <strain evidence="2 3">CCUG 35512</strain>
    </source>
</reference>
<evidence type="ECO:0000313" key="2">
    <source>
        <dbReference type="EMBL" id="RPH30185.1"/>
    </source>
</evidence>
<comment type="caution">
    <text evidence="2">The sequence shown here is derived from an EMBL/GenBank/DDBJ whole genome shotgun (WGS) entry which is preliminary data.</text>
</comment>
<gene>
    <name evidence="2" type="ORF">EHN07_03475</name>
</gene>
<accession>A0A3N5DNP2</accession>
<dbReference type="InterPro" id="IPR029058">
    <property type="entry name" value="AB_hydrolase_fold"/>
</dbReference>
<proteinExistence type="predicted"/>
<sequence length="393" mass="44595">MFRYFPNNYVWNLSVDLSIEMGARLGEIEEMCAPLLAASEASDGQGTRAFRESWSKMADKLCALAQEDETRGHLFSAGEKYLRAANYYLTCERLQAHGAAGREALYQRFLEVFSLGCRYSAANCERVEIPYEGKLLSALYVRAQGAAARAPLLVQVNGLDSTKELKYLIGLPQWLAKRGVSSLIVDQPGTGEALRLHAMKARYDSEHWASRIVDWLEQHPEVDPQRIGMEGVSLGGYYCPRAVAFEPRFACGVVWGANHDWRDVQQRRRDKEGSFPVPHYWEHVRWVWGGEDIDDFMRIAQNVHLDGILDRITVPFLVTHGEKDAQIPLKWAHRTYEQLVNSPRRELKIFTQREGGVQHSSFDNSINAGHYIADWVAEILGGQLAPNDQLRSK</sequence>
<dbReference type="PANTHER" id="PTHR22946:SF12">
    <property type="entry name" value="CONIDIAL PIGMENT BIOSYNTHESIS PROTEIN AYG1 (AFU_ORTHOLOGUE AFUA_2G17550)"/>
    <property type="match status" value="1"/>
</dbReference>
<dbReference type="Proteomes" id="UP000268615">
    <property type="component" value="Unassembled WGS sequence"/>
</dbReference>
<dbReference type="Gene3D" id="1.20.1440.110">
    <property type="entry name" value="acylaminoacyl peptidase"/>
    <property type="match status" value="1"/>
</dbReference>
<feature type="domain" description="Peptidase S9 prolyl oligopeptidase catalytic" evidence="1">
    <location>
        <begin position="172"/>
        <end position="381"/>
    </location>
</feature>
<evidence type="ECO:0000313" key="3">
    <source>
        <dbReference type="Proteomes" id="UP000268615"/>
    </source>
</evidence>
<evidence type="ECO:0000259" key="1">
    <source>
        <dbReference type="Pfam" id="PF00326"/>
    </source>
</evidence>
<dbReference type="Pfam" id="PF00326">
    <property type="entry name" value="Peptidase_S9"/>
    <property type="match status" value="1"/>
</dbReference>
<dbReference type="EMBL" id="RPOH01000010">
    <property type="protein sequence ID" value="RPH30185.1"/>
    <property type="molecule type" value="Genomic_DNA"/>
</dbReference>
<dbReference type="RefSeq" id="WP_124022812.1">
    <property type="nucleotide sequence ID" value="NZ_RPOH01000010.1"/>
</dbReference>
<name>A0A3N5DNP2_9ENTR</name>
<organism evidence="2 3">
    <name type="scientific">Buttiauxella warmboldiae</name>
    <dbReference type="NCBI Taxonomy" id="82993"/>
    <lineage>
        <taxon>Bacteria</taxon>
        <taxon>Pseudomonadati</taxon>
        <taxon>Pseudomonadota</taxon>
        <taxon>Gammaproteobacteria</taxon>
        <taxon>Enterobacterales</taxon>
        <taxon>Enterobacteriaceae</taxon>
        <taxon>Buttiauxella</taxon>
    </lineage>
</organism>